<dbReference type="PROSITE" id="PS50977">
    <property type="entry name" value="HTH_TETR_2"/>
    <property type="match status" value="1"/>
</dbReference>
<dbReference type="PANTHER" id="PTHR30055:SF151">
    <property type="entry name" value="TRANSCRIPTIONAL REGULATORY PROTEIN"/>
    <property type="match status" value="1"/>
</dbReference>
<dbReference type="Gene3D" id="1.10.357.10">
    <property type="entry name" value="Tetracycline Repressor, domain 2"/>
    <property type="match status" value="1"/>
</dbReference>
<evidence type="ECO:0000256" key="2">
    <source>
        <dbReference type="ARBA" id="ARBA00023125"/>
    </source>
</evidence>
<dbReference type="SUPFAM" id="SSF46689">
    <property type="entry name" value="Homeodomain-like"/>
    <property type="match status" value="1"/>
</dbReference>
<dbReference type="PANTHER" id="PTHR30055">
    <property type="entry name" value="HTH-TYPE TRANSCRIPTIONAL REGULATOR RUTR"/>
    <property type="match status" value="1"/>
</dbReference>
<name>A0ABV6QWI6_9ACTN</name>
<accession>A0ABV6QWI6</accession>
<evidence type="ECO:0000256" key="1">
    <source>
        <dbReference type="ARBA" id="ARBA00023015"/>
    </source>
</evidence>
<dbReference type="InterPro" id="IPR004111">
    <property type="entry name" value="Repressor_TetR_C"/>
</dbReference>
<dbReference type="InterPro" id="IPR036271">
    <property type="entry name" value="Tet_transcr_reg_TetR-rel_C_sf"/>
</dbReference>
<keyword evidence="2 4" id="KW-0238">DNA-binding</keyword>
<dbReference type="SUPFAM" id="SSF48498">
    <property type="entry name" value="Tetracyclin repressor-like, C-terminal domain"/>
    <property type="match status" value="1"/>
</dbReference>
<gene>
    <name evidence="6" type="ORF">ACFFGN_33395</name>
</gene>
<feature type="DNA-binding region" description="H-T-H motif" evidence="4">
    <location>
        <begin position="51"/>
        <end position="70"/>
    </location>
</feature>
<dbReference type="Pfam" id="PF00440">
    <property type="entry name" value="TetR_N"/>
    <property type="match status" value="1"/>
</dbReference>
<dbReference type="InterPro" id="IPR009057">
    <property type="entry name" value="Homeodomain-like_sf"/>
</dbReference>
<proteinExistence type="predicted"/>
<dbReference type="InterPro" id="IPR001647">
    <property type="entry name" value="HTH_TetR"/>
</dbReference>
<keyword evidence="7" id="KW-1185">Reference proteome</keyword>
<protein>
    <submittedName>
        <fullName evidence="6">TetR/AcrR family transcriptional regulator</fullName>
    </submittedName>
</protein>
<evidence type="ECO:0000259" key="5">
    <source>
        <dbReference type="PROSITE" id="PS50977"/>
    </source>
</evidence>
<organism evidence="6 7">
    <name type="scientific">Kribbella deserti</name>
    <dbReference type="NCBI Taxonomy" id="1926257"/>
    <lineage>
        <taxon>Bacteria</taxon>
        <taxon>Bacillati</taxon>
        <taxon>Actinomycetota</taxon>
        <taxon>Actinomycetes</taxon>
        <taxon>Propionibacteriales</taxon>
        <taxon>Kribbellaceae</taxon>
        <taxon>Kribbella</taxon>
    </lineage>
</organism>
<dbReference type="EMBL" id="JBHLTC010000041">
    <property type="protein sequence ID" value="MFC0629009.1"/>
    <property type="molecule type" value="Genomic_DNA"/>
</dbReference>
<feature type="domain" description="HTH tetR-type" evidence="5">
    <location>
        <begin position="28"/>
        <end position="88"/>
    </location>
</feature>
<dbReference type="Gene3D" id="1.10.10.60">
    <property type="entry name" value="Homeodomain-like"/>
    <property type="match status" value="1"/>
</dbReference>
<dbReference type="RefSeq" id="WP_380056338.1">
    <property type="nucleotide sequence ID" value="NZ_JBHLTC010000041.1"/>
</dbReference>
<evidence type="ECO:0000256" key="4">
    <source>
        <dbReference type="PROSITE-ProRule" id="PRU00335"/>
    </source>
</evidence>
<evidence type="ECO:0000313" key="6">
    <source>
        <dbReference type="EMBL" id="MFC0629009.1"/>
    </source>
</evidence>
<sequence>MTDDAGMVTHAELLWGLRDGTRRGPKPSLTVEDITRTAIAIADAEGLAAVSMARVAADLGNSTMALYRYVKSKDELLTLMSDAALELPPQAPPAQGWREGLTDWAHNVLAAIRRHPWYAQLPITAPPIGPHNLAWFDKGLGALRDTGLSEPEKVGIVMGLITYVHGEIRLGLELAQGFADNPEAFSSQYGQVLARVVDPRKLPALHAVVAAGVFAAEVLYDEEEQAGEFDFGLNLYLDGVAAFIDRRTAKA</sequence>
<evidence type="ECO:0000256" key="3">
    <source>
        <dbReference type="ARBA" id="ARBA00023163"/>
    </source>
</evidence>
<evidence type="ECO:0000313" key="7">
    <source>
        <dbReference type="Proteomes" id="UP001589890"/>
    </source>
</evidence>
<dbReference type="Proteomes" id="UP001589890">
    <property type="component" value="Unassembled WGS sequence"/>
</dbReference>
<keyword evidence="1" id="KW-0805">Transcription regulation</keyword>
<keyword evidence="3" id="KW-0804">Transcription</keyword>
<dbReference type="InterPro" id="IPR050109">
    <property type="entry name" value="HTH-type_TetR-like_transc_reg"/>
</dbReference>
<comment type="caution">
    <text evidence="6">The sequence shown here is derived from an EMBL/GenBank/DDBJ whole genome shotgun (WGS) entry which is preliminary data.</text>
</comment>
<dbReference type="Pfam" id="PF02909">
    <property type="entry name" value="TetR_C_1"/>
    <property type="match status" value="1"/>
</dbReference>
<reference evidence="6 7" key="1">
    <citation type="submission" date="2024-09" db="EMBL/GenBank/DDBJ databases">
        <authorList>
            <person name="Sun Q."/>
            <person name="Mori K."/>
        </authorList>
    </citation>
    <scope>NUCLEOTIDE SEQUENCE [LARGE SCALE GENOMIC DNA]</scope>
    <source>
        <strain evidence="6 7">CGMCC 1.15906</strain>
    </source>
</reference>